<dbReference type="RefSeq" id="WP_317487372.1">
    <property type="nucleotide sequence ID" value="NZ_CP136051.1"/>
</dbReference>
<evidence type="ECO:0000313" key="2">
    <source>
        <dbReference type="Proteomes" id="UP001302349"/>
    </source>
</evidence>
<reference evidence="1 2" key="1">
    <citation type="journal article" date="2023" name="Microbiol. Resour. Announc.">
        <title>Complete Genome Sequence of Imperialibacter roseus strain P4T.</title>
        <authorList>
            <person name="Tizabi D.R."/>
            <person name="Bachvaroff T."/>
            <person name="Hill R.T."/>
        </authorList>
    </citation>
    <scope>NUCLEOTIDE SEQUENCE [LARGE SCALE GENOMIC DNA]</scope>
    <source>
        <strain evidence="1 2">P4T</strain>
    </source>
</reference>
<accession>A0ABZ0ILX7</accession>
<organism evidence="1 2">
    <name type="scientific">Imperialibacter roseus</name>
    <dbReference type="NCBI Taxonomy" id="1324217"/>
    <lineage>
        <taxon>Bacteria</taxon>
        <taxon>Pseudomonadati</taxon>
        <taxon>Bacteroidota</taxon>
        <taxon>Cytophagia</taxon>
        <taxon>Cytophagales</taxon>
        <taxon>Flammeovirgaceae</taxon>
        <taxon>Imperialibacter</taxon>
    </lineage>
</organism>
<gene>
    <name evidence="1" type="ORF">RT717_15910</name>
</gene>
<evidence type="ECO:0000313" key="1">
    <source>
        <dbReference type="EMBL" id="WOK04567.1"/>
    </source>
</evidence>
<protein>
    <submittedName>
        <fullName evidence="1">Uncharacterized protein</fullName>
    </submittedName>
</protein>
<proteinExistence type="predicted"/>
<sequence length="64" mass="7566">MKEITLKINDSKFKTFVEFVKTLDYVRIENNKNLEDLEKGLLELKQIQDGKLKSRPVEDLLNEL</sequence>
<keyword evidence="2" id="KW-1185">Reference proteome</keyword>
<dbReference type="EMBL" id="CP136051">
    <property type="protein sequence ID" value="WOK04567.1"/>
    <property type="molecule type" value="Genomic_DNA"/>
</dbReference>
<name>A0ABZ0ILX7_9BACT</name>
<dbReference type="Proteomes" id="UP001302349">
    <property type="component" value="Chromosome"/>
</dbReference>